<dbReference type="RefSeq" id="XP_035540544.1">
    <property type="nucleotide sequence ID" value="XM_035684651.1"/>
</dbReference>
<dbReference type="Gene3D" id="2.130.10.10">
    <property type="entry name" value="YVTN repeat-like/Quinoprotein amine dehydrogenase"/>
    <property type="match status" value="1"/>
</dbReference>
<evidence type="ECO:0000313" key="5">
    <source>
        <dbReference type="Proteomes" id="UP000235220"/>
    </source>
</evidence>
<dbReference type="GeneID" id="109006927"/>
<keyword evidence="4" id="KW-0539">Nucleus</keyword>
<dbReference type="InterPro" id="IPR036322">
    <property type="entry name" value="WD40_repeat_dom_sf"/>
</dbReference>
<gene>
    <name evidence="6 7 8" type="primary">LOC109006927</name>
</gene>
<evidence type="ECO:0000256" key="1">
    <source>
        <dbReference type="ARBA" id="ARBA00004123"/>
    </source>
</evidence>
<sequence length="150" mass="16577">MDAKGLGWPAFSVVVWEVVRRGDCWLPRGATVVLAGGHGHWVNSLALSTEYVLRTGAFDHTGKHYSSPEEMKKVALERYNKIKGNGPERLVSGSDDFTMFLWEPSVSKHPKTRMTGHQQLVNHASPFTYLAANLDVAFCPTAGLQTVGFF</sequence>
<dbReference type="Gramene" id="Jr13_18920_p1">
    <property type="protein sequence ID" value="cds.Jr13_18920_p1"/>
    <property type="gene ID" value="Jr13_18920"/>
</dbReference>
<evidence type="ECO:0000313" key="8">
    <source>
        <dbReference type="RefSeq" id="XP_035540544.1"/>
    </source>
</evidence>
<proteinExistence type="predicted"/>
<evidence type="ECO:0000256" key="2">
    <source>
        <dbReference type="ARBA" id="ARBA00022574"/>
    </source>
</evidence>
<comment type="subcellular location">
    <subcellularLocation>
        <location evidence="1">Nucleus</location>
    </subcellularLocation>
</comment>
<keyword evidence="3" id="KW-0677">Repeat</keyword>
<dbReference type="PANTHER" id="PTHR19848">
    <property type="entry name" value="WD40 REPEAT PROTEIN"/>
    <property type="match status" value="1"/>
</dbReference>
<dbReference type="SUPFAM" id="SSF50978">
    <property type="entry name" value="WD40 repeat-like"/>
    <property type="match status" value="1"/>
</dbReference>
<evidence type="ECO:0000256" key="3">
    <source>
        <dbReference type="ARBA" id="ARBA00022737"/>
    </source>
</evidence>
<dbReference type="RefSeq" id="XP_018841930.1">
    <property type="nucleotide sequence ID" value="XM_018986385.2"/>
</dbReference>
<dbReference type="InterPro" id="IPR015943">
    <property type="entry name" value="WD40/YVTN_repeat-like_dom_sf"/>
</dbReference>
<dbReference type="GO" id="GO:0005634">
    <property type="term" value="C:nucleus"/>
    <property type="evidence" value="ECO:0007669"/>
    <property type="project" value="UniProtKB-SubCell"/>
</dbReference>
<dbReference type="PANTHER" id="PTHR19848:SF0">
    <property type="entry name" value="NOTCHLESS PROTEIN HOMOLOG 1"/>
    <property type="match status" value="1"/>
</dbReference>
<dbReference type="OrthoDB" id="10267436at2759"/>
<dbReference type="KEGG" id="jre:109006927"/>
<protein>
    <submittedName>
        <fullName evidence="6 7">Notchless protein homolog isoform X1</fullName>
    </submittedName>
</protein>
<reference evidence="6 7" key="1">
    <citation type="submission" date="2025-04" db="UniProtKB">
        <authorList>
            <consortium name="RefSeq"/>
        </authorList>
    </citation>
    <scope>IDENTIFICATION</scope>
    <source>
        <tissue evidence="6 7">Leaves</tissue>
    </source>
</reference>
<evidence type="ECO:0000313" key="6">
    <source>
        <dbReference type="RefSeq" id="XP_018841921.1"/>
    </source>
</evidence>
<dbReference type="STRING" id="51240.A0A2I4GDH3"/>
<keyword evidence="5" id="KW-1185">Reference proteome</keyword>
<dbReference type="AlphaFoldDB" id="A0A2I4GDH3"/>
<dbReference type="RefSeq" id="XP_018841921.1">
    <property type="nucleotide sequence ID" value="XM_018986376.2"/>
</dbReference>
<evidence type="ECO:0000256" key="4">
    <source>
        <dbReference type="ARBA" id="ARBA00023242"/>
    </source>
</evidence>
<keyword evidence="2" id="KW-0853">WD repeat</keyword>
<organism evidence="5 7">
    <name type="scientific">Juglans regia</name>
    <name type="common">English walnut</name>
    <dbReference type="NCBI Taxonomy" id="51240"/>
    <lineage>
        <taxon>Eukaryota</taxon>
        <taxon>Viridiplantae</taxon>
        <taxon>Streptophyta</taxon>
        <taxon>Embryophyta</taxon>
        <taxon>Tracheophyta</taxon>
        <taxon>Spermatophyta</taxon>
        <taxon>Magnoliopsida</taxon>
        <taxon>eudicotyledons</taxon>
        <taxon>Gunneridae</taxon>
        <taxon>Pentapetalae</taxon>
        <taxon>rosids</taxon>
        <taxon>fabids</taxon>
        <taxon>Fagales</taxon>
        <taxon>Juglandaceae</taxon>
        <taxon>Juglans</taxon>
    </lineage>
</organism>
<evidence type="ECO:0000313" key="7">
    <source>
        <dbReference type="RefSeq" id="XP_018841930.1"/>
    </source>
</evidence>
<name>A0A2I4GDH3_JUGRE</name>
<accession>A0A2I4GDH3</accession>
<dbReference type="Proteomes" id="UP000235220">
    <property type="component" value="Chromosome 13"/>
</dbReference>